<name>A0A6I4TZ06_9SPHN</name>
<keyword evidence="13" id="KW-0675">Receptor</keyword>
<dbReference type="EMBL" id="WTYJ01000002">
    <property type="protein sequence ID" value="MXO99947.1"/>
    <property type="molecule type" value="Genomic_DNA"/>
</dbReference>
<dbReference type="InterPro" id="IPR037066">
    <property type="entry name" value="Plug_dom_sf"/>
</dbReference>
<dbReference type="PANTHER" id="PTHR47234:SF1">
    <property type="entry name" value="TONB-DEPENDENT RECEPTOR"/>
    <property type="match status" value="1"/>
</dbReference>
<keyword evidence="7 8" id="KW-0998">Cell outer membrane</keyword>
<evidence type="ECO:0000256" key="7">
    <source>
        <dbReference type="ARBA" id="ARBA00023237"/>
    </source>
</evidence>
<proteinExistence type="inferred from homology"/>
<evidence type="ECO:0000256" key="5">
    <source>
        <dbReference type="ARBA" id="ARBA00023077"/>
    </source>
</evidence>
<dbReference type="PROSITE" id="PS52016">
    <property type="entry name" value="TONB_DEPENDENT_REC_3"/>
    <property type="match status" value="1"/>
</dbReference>
<organism evidence="13 14">
    <name type="scientific">Croceibacterium xixiisoli</name>
    <dbReference type="NCBI Taxonomy" id="1476466"/>
    <lineage>
        <taxon>Bacteria</taxon>
        <taxon>Pseudomonadati</taxon>
        <taxon>Pseudomonadota</taxon>
        <taxon>Alphaproteobacteria</taxon>
        <taxon>Sphingomonadales</taxon>
        <taxon>Erythrobacteraceae</taxon>
        <taxon>Croceibacterium</taxon>
    </lineage>
</organism>
<comment type="caution">
    <text evidence="13">The sequence shown here is derived from an EMBL/GenBank/DDBJ whole genome shotgun (WGS) entry which is preliminary data.</text>
</comment>
<accession>A0A6I4TZ06</accession>
<keyword evidence="14" id="KW-1185">Reference proteome</keyword>
<evidence type="ECO:0000256" key="9">
    <source>
        <dbReference type="RuleBase" id="RU003357"/>
    </source>
</evidence>
<dbReference type="GO" id="GO:0009279">
    <property type="term" value="C:cell outer membrane"/>
    <property type="evidence" value="ECO:0007669"/>
    <property type="project" value="UniProtKB-SubCell"/>
</dbReference>
<evidence type="ECO:0000256" key="2">
    <source>
        <dbReference type="ARBA" id="ARBA00022448"/>
    </source>
</evidence>
<comment type="similarity">
    <text evidence="8 9">Belongs to the TonB-dependent receptor family.</text>
</comment>
<protein>
    <submittedName>
        <fullName evidence="13">TonB-dependent receptor</fullName>
    </submittedName>
</protein>
<dbReference type="PANTHER" id="PTHR47234">
    <property type="match status" value="1"/>
</dbReference>
<evidence type="ECO:0000256" key="8">
    <source>
        <dbReference type="PROSITE-ProRule" id="PRU01360"/>
    </source>
</evidence>
<dbReference type="InterPro" id="IPR000531">
    <property type="entry name" value="Beta-barrel_TonB"/>
</dbReference>
<feature type="domain" description="TonB-dependent receptor plug" evidence="12">
    <location>
        <begin position="139"/>
        <end position="217"/>
    </location>
</feature>
<feature type="region of interest" description="Disordered" evidence="10">
    <location>
        <begin position="128"/>
        <end position="147"/>
    </location>
</feature>
<dbReference type="InterPro" id="IPR036942">
    <property type="entry name" value="Beta-barrel_TonB_sf"/>
</dbReference>
<dbReference type="Gene3D" id="2.40.170.20">
    <property type="entry name" value="TonB-dependent receptor, beta-barrel domain"/>
    <property type="match status" value="1"/>
</dbReference>
<dbReference type="Proteomes" id="UP000469430">
    <property type="component" value="Unassembled WGS sequence"/>
</dbReference>
<evidence type="ECO:0000256" key="4">
    <source>
        <dbReference type="ARBA" id="ARBA00022692"/>
    </source>
</evidence>
<dbReference type="Pfam" id="PF00593">
    <property type="entry name" value="TonB_dep_Rec_b-barrel"/>
    <property type="match status" value="1"/>
</dbReference>
<keyword evidence="6 8" id="KW-0472">Membrane</keyword>
<dbReference type="SUPFAM" id="SSF56935">
    <property type="entry name" value="Porins"/>
    <property type="match status" value="1"/>
</dbReference>
<comment type="subcellular location">
    <subcellularLocation>
        <location evidence="1 8">Cell outer membrane</location>
        <topology evidence="1 8">Multi-pass membrane protein</topology>
    </subcellularLocation>
</comment>
<feature type="domain" description="TonB-dependent receptor-like beta-barrel" evidence="11">
    <location>
        <begin position="534"/>
        <end position="1138"/>
    </location>
</feature>
<gene>
    <name evidence="13" type="ORF">GRI97_13215</name>
</gene>
<keyword evidence="2 8" id="KW-0813">Transport</keyword>
<keyword evidence="4 8" id="KW-0812">Transmembrane</keyword>
<sequence length="1183" mass="125264">MGSVVSASPEIAVRFMAPAVPLLARLVQKEHQVGRLSNSGLVKALLLASSAGCFAVASPAMAQDAEPETGAESRDNAIIVTGSRIARPDFVAGSPTVSVDSTFLQQSSTAAVEQQLNRLPQFVVSQSSTAKNNEGGLTPAGGDIQPNATNTPGAATVSLRGIGSNRTLVLIDGRRGTPGNATGSVDVSTIPSSALERVEVITGGASATYGADAVAGVTNFILKKNFQGIELDAQAGMSQYGDAFEYQISGIIGSDVADGRGNVSLAMSINTREDSLYADRPWYRDLWADPSTTSGQFFFVPRPGVTGLGLPANCAALPQGCVLSNMFPGANPAVPNNTNAVYFNQDGSIFTTGFNGRGGSAAWKPWDAQDRGAFWKTTDVGTLSYINALTYLTVPLTRYNALARGNYEINDWIGVFGQAMFSQNQTRTIQEPGPISGGWGVSMPWGDGRYVGNAATPSSVLANGTTNPAFRNLYGGLLACANGPNGCSNTEVFQAVVPQSLQTLLNARPNPNASYSITGFLPNPRETFSSVSTYNMVAGFEGSVPGTDWTWEAFVNHGESTTFSLQTGMYSLERTRAVFTSPNMGQGFSFTGNPTGGGFGASTGSCASGLNFFGGYEGITQDCREAIAANVANRSQTRQTIAEFNIQGGLINLPAGRLRYALGASYRENVYRLDNDTLATAGQSFLDQVIGIYPSSNMLGQIDAQEVYGELLIPVLSDVPLIKQFDLEVGGRISNYNTTGTSYTYKVLGDWQVNDWLRFRGGFNRAERAPNIAELLLTPQQAFRTDIIGDLCSTRHNNPASANAATNAGGAAAALDVQAVCMELMARDNGGVFIAPDAEFSYYNPVDAQTRQPTGGGTGFSYAIGNQVYRDTIDASTPALRPEVADTWTAGFVVQSPIRGGLLSRFNLTVDYFNISIKDPIGQVGAGALLQFCIDPQSNPLVTGASAGGLGSAQSRTAAQAAIQAMACKNVARNPTTDTGNFGQLNSAKMYGTYTNDGRIQLSGIDAQLSWAMDAGPGVLSLNLNGSYMIDFKVQETNSGPLVDYVGTTGATVKGLNSGSSFEYRIFGTVGYRWGPANLSLQWQHMPATEDANEALFMNGLAAQGTDQDGLPAYNLFNLNASYELNDNVRLRFGVDNLFNKWPPRTNIDVNVDPSLGQLPGGGFNLLHDVQGRRFSMGATLKF</sequence>
<dbReference type="AlphaFoldDB" id="A0A6I4TZ06"/>
<evidence type="ECO:0000256" key="3">
    <source>
        <dbReference type="ARBA" id="ARBA00022452"/>
    </source>
</evidence>
<evidence type="ECO:0000259" key="12">
    <source>
        <dbReference type="Pfam" id="PF07715"/>
    </source>
</evidence>
<dbReference type="InterPro" id="IPR039426">
    <property type="entry name" value="TonB-dep_rcpt-like"/>
</dbReference>
<evidence type="ECO:0000313" key="14">
    <source>
        <dbReference type="Proteomes" id="UP000469430"/>
    </source>
</evidence>
<evidence type="ECO:0000313" key="13">
    <source>
        <dbReference type="EMBL" id="MXO99947.1"/>
    </source>
</evidence>
<evidence type="ECO:0000256" key="6">
    <source>
        <dbReference type="ARBA" id="ARBA00023136"/>
    </source>
</evidence>
<evidence type="ECO:0000256" key="1">
    <source>
        <dbReference type="ARBA" id="ARBA00004571"/>
    </source>
</evidence>
<evidence type="ECO:0000259" key="11">
    <source>
        <dbReference type="Pfam" id="PF00593"/>
    </source>
</evidence>
<evidence type="ECO:0000256" key="10">
    <source>
        <dbReference type="SAM" id="MobiDB-lite"/>
    </source>
</evidence>
<keyword evidence="5 9" id="KW-0798">TonB box</keyword>
<dbReference type="InterPro" id="IPR012910">
    <property type="entry name" value="Plug_dom"/>
</dbReference>
<dbReference type="Pfam" id="PF07715">
    <property type="entry name" value="Plug"/>
    <property type="match status" value="1"/>
</dbReference>
<reference evidence="13 14" key="1">
    <citation type="submission" date="2019-12" db="EMBL/GenBank/DDBJ databases">
        <title>Genomic-based taxomic classification of the family Erythrobacteraceae.</title>
        <authorList>
            <person name="Xu L."/>
        </authorList>
    </citation>
    <scope>NUCLEOTIDE SEQUENCE [LARGE SCALE GENOMIC DNA]</scope>
    <source>
        <strain evidence="13 14">S36</strain>
    </source>
</reference>
<dbReference type="Gene3D" id="2.170.130.10">
    <property type="entry name" value="TonB-dependent receptor, plug domain"/>
    <property type="match status" value="1"/>
</dbReference>
<keyword evidence="3 8" id="KW-1134">Transmembrane beta strand</keyword>